<dbReference type="RefSeq" id="WP_207030670.1">
    <property type="nucleotide sequence ID" value="NZ_JAFLNL010000001.1"/>
</dbReference>
<proteinExistence type="predicted"/>
<comment type="caution">
    <text evidence="1">The sequence shown here is derived from an EMBL/GenBank/DDBJ whole genome shotgun (WGS) entry which is preliminary data.</text>
</comment>
<protein>
    <submittedName>
        <fullName evidence="1">Uncharacterized protein</fullName>
    </submittedName>
</protein>
<dbReference type="Proteomes" id="UP000664044">
    <property type="component" value="Unassembled WGS sequence"/>
</dbReference>
<gene>
    <name evidence="1" type="ORF">J0656_00340</name>
</gene>
<reference evidence="1 2" key="1">
    <citation type="submission" date="2021-03" db="EMBL/GenBank/DDBJ databases">
        <title>Muricauda lutimaris sp. nov. and Muricauda ruestringensis sp. nov, two marine members of the Flavobacteriaceae isolated from deep sea sediments of Western Pacific.</title>
        <authorList>
            <person name="Zhao S."/>
            <person name="Liu R."/>
        </authorList>
    </citation>
    <scope>NUCLEOTIDE SEQUENCE [LARGE SCALE GENOMIC DNA]</scope>
    <source>
        <strain evidence="1 2">BC31-1-A7</strain>
    </source>
</reference>
<keyword evidence="2" id="KW-1185">Reference proteome</keyword>
<accession>A0ABS3FZ74</accession>
<organism evidence="1 2">
    <name type="scientific">Flagellimonas aurea</name>
    <dbReference type="NCBI Taxonomy" id="2915619"/>
    <lineage>
        <taxon>Bacteria</taxon>
        <taxon>Pseudomonadati</taxon>
        <taxon>Bacteroidota</taxon>
        <taxon>Flavobacteriia</taxon>
        <taxon>Flavobacteriales</taxon>
        <taxon>Flavobacteriaceae</taxon>
        <taxon>Flagellimonas</taxon>
    </lineage>
</organism>
<name>A0ABS3FZ74_9FLAO</name>
<evidence type="ECO:0000313" key="2">
    <source>
        <dbReference type="Proteomes" id="UP000664044"/>
    </source>
</evidence>
<evidence type="ECO:0000313" key="1">
    <source>
        <dbReference type="EMBL" id="MBO0352445.1"/>
    </source>
</evidence>
<dbReference type="EMBL" id="JAFLNL010000001">
    <property type="protein sequence ID" value="MBO0352445.1"/>
    <property type="molecule type" value="Genomic_DNA"/>
</dbReference>
<sequence length="107" mass="12183">MNVIFQSTYYTLYQAANERCFYVDFGQKTVRMSLCQLLALRHKVMSINIEDHFDSDLNAHGFEVLMLCNKEHLFVLNTLEILDLKTLVSNSFVSLGLSVGALETITS</sequence>